<evidence type="ECO:0000313" key="11">
    <source>
        <dbReference type="Proteomes" id="UP001562425"/>
    </source>
</evidence>
<proteinExistence type="inferred from homology"/>
<feature type="topological domain" description="Cytoplasmic" evidence="7">
    <location>
        <begin position="1"/>
        <end position="136"/>
    </location>
</feature>
<keyword evidence="11" id="KW-1185">Reference proteome</keyword>
<dbReference type="SMART" id="SM01249">
    <property type="entry name" value="KASH"/>
    <property type="match status" value="1"/>
</dbReference>
<feature type="domain" description="KASH" evidence="9">
    <location>
        <begin position="128"/>
        <end position="183"/>
    </location>
</feature>
<feature type="region of interest" description="Disordered" evidence="8">
    <location>
        <begin position="1"/>
        <end position="114"/>
    </location>
</feature>
<comment type="subcellular location">
    <subcellularLocation>
        <location evidence="1">Nucleus membrane</location>
    </subcellularLocation>
</comment>
<accession>A0ABD1DYF4</accession>
<evidence type="ECO:0000256" key="1">
    <source>
        <dbReference type="ARBA" id="ARBA00004126"/>
    </source>
</evidence>
<feature type="compositionally biased region" description="Basic residues" evidence="8">
    <location>
        <begin position="44"/>
        <end position="54"/>
    </location>
</feature>
<keyword evidence="4" id="KW-1133">Transmembrane helix</keyword>
<dbReference type="PROSITE" id="PS51049">
    <property type="entry name" value="KASH"/>
    <property type="match status" value="1"/>
</dbReference>
<evidence type="ECO:0000256" key="6">
    <source>
        <dbReference type="ARBA" id="ARBA00023242"/>
    </source>
</evidence>
<evidence type="ECO:0000313" key="10">
    <source>
        <dbReference type="EMBL" id="KAL1403927.1"/>
    </source>
</evidence>
<evidence type="ECO:0000256" key="7">
    <source>
        <dbReference type="PROSITE-ProRule" id="PRU00385"/>
    </source>
</evidence>
<keyword evidence="6" id="KW-0539">Nucleus</keyword>
<evidence type="ECO:0000256" key="5">
    <source>
        <dbReference type="ARBA" id="ARBA00023136"/>
    </source>
</evidence>
<keyword evidence="3 7" id="KW-0812">Transmembrane</keyword>
<protein>
    <recommendedName>
        <fullName evidence="9">KASH domain-containing protein</fullName>
    </recommendedName>
</protein>
<dbReference type="GO" id="GO:0031965">
    <property type="term" value="C:nuclear membrane"/>
    <property type="evidence" value="ECO:0007669"/>
    <property type="project" value="UniProtKB-SubCell"/>
</dbReference>
<evidence type="ECO:0000256" key="3">
    <source>
        <dbReference type="ARBA" id="ARBA00022692"/>
    </source>
</evidence>
<gene>
    <name evidence="10" type="ORF">pipiens_001755</name>
</gene>
<keyword evidence="5 7" id="KW-0472">Membrane</keyword>
<dbReference type="AlphaFoldDB" id="A0ABD1DYF4"/>
<feature type="topological domain" description="Perinuclear space" evidence="7">
    <location>
        <begin position="158"/>
        <end position="263"/>
    </location>
</feature>
<reference evidence="10 11" key="1">
    <citation type="submission" date="2024-05" db="EMBL/GenBank/DDBJ databases">
        <title>Culex pipiens pipiens assembly and annotation.</title>
        <authorList>
            <person name="Alout H."/>
            <person name="Durand T."/>
        </authorList>
    </citation>
    <scope>NUCLEOTIDE SEQUENCE [LARGE SCALE GENOMIC DNA]</scope>
    <source>
        <strain evidence="10">HA-2024</strain>
        <tissue evidence="10">Whole body</tissue>
    </source>
</reference>
<evidence type="ECO:0000256" key="8">
    <source>
        <dbReference type="SAM" id="MobiDB-lite"/>
    </source>
</evidence>
<evidence type="ECO:0000259" key="9">
    <source>
        <dbReference type="PROSITE" id="PS51049"/>
    </source>
</evidence>
<comment type="similarity">
    <text evidence="2">Belongs to the nesprin family.</text>
</comment>
<name>A0ABD1DYF4_CULPP</name>
<dbReference type="PANTHER" id="PTHR21524:SF5">
    <property type="entry name" value="SPECTRIN REPEAT CONTAINING NUCLEAR ENVELOPE PROTEIN 2"/>
    <property type="match status" value="1"/>
</dbReference>
<evidence type="ECO:0000256" key="2">
    <source>
        <dbReference type="ARBA" id="ARBA00008619"/>
    </source>
</evidence>
<feature type="compositionally biased region" description="Gly residues" evidence="8">
    <location>
        <begin position="16"/>
        <end position="25"/>
    </location>
</feature>
<dbReference type="EMBL" id="JBEHCU010001005">
    <property type="protein sequence ID" value="KAL1403927.1"/>
    <property type="molecule type" value="Genomic_DNA"/>
</dbReference>
<organism evidence="10 11">
    <name type="scientific">Culex pipiens pipiens</name>
    <name type="common">Northern house mosquito</name>
    <dbReference type="NCBI Taxonomy" id="38569"/>
    <lineage>
        <taxon>Eukaryota</taxon>
        <taxon>Metazoa</taxon>
        <taxon>Ecdysozoa</taxon>
        <taxon>Arthropoda</taxon>
        <taxon>Hexapoda</taxon>
        <taxon>Insecta</taxon>
        <taxon>Pterygota</taxon>
        <taxon>Neoptera</taxon>
        <taxon>Endopterygota</taxon>
        <taxon>Diptera</taxon>
        <taxon>Nematocera</taxon>
        <taxon>Culicoidea</taxon>
        <taxon>Culicidae</taxon>
        <taxon>Culicinae</taxon>
        <taxon>Culicini</taxon>
        <taxon>Culex</taxon>
        <taxon>Culex</taxon>
    </lineage>
</organism>
<dbReference type="InterPro" id="IPR012315">
    <property type="entry name" value="KASH"/>
</dbReference>
<dbReference type="PANTHER" id="PTHR21524">
    <property type="entry name" value="SPECTRIN REPEAT CONTAINING NUCLEAR ENVELOPE PROTEIN 2"/>
    <property type="match status" value="1"/>
</dbReference>
<sequence>MNEKGLGGDGVDGRQGEGVGVGGEGAESDRGESSRNNNDVSVKNKNRKGSKKNRPSSPAKSDRSKSRSTQSLDAHTDSEDFPYPPQVETLADPHHHHQHQHQNHHSQQHHQAAQLGLIQTTKLKLSQNRWVWRITKIAVPVQLALVLVMCAACFFEPHCCDALNTYSMSFTPQLRYIKGPPPVSWVVQNRLETGLAGGRARVKEEEKCESFLEVSVLIKTIRNKGKVPCLREAPHEGGSFLLLLFVVTSSSIILKWNFNRAIP</sequence>
<evidence type="ECO:0000256" key="4">
    <source>
        <dbReference type="ARBA" id="ARBA00022989"/>
    </source>
</evidence>
<comment type="caution">
    <text evidence="10">The sequence shown here is derived from an EMBL/GenBank/DDBJ whole genome shotgun (WGS) entry which is preliminary data.</text>
</comment>
<feature type="compositionally biased region" description="Basic residues" evidence="8">
    <location>
        <begin position="94"/>
        <end position="108"/>
    </location>
</feature>
<dbReference type="Proteomes" id="UP001562425">
    <property type="component" value="Unassembled WGS sequence"/>
</dbReference>
<dbReference type="Pfam" id="PF10541">
    <property type="entry name" value="KASH"/>
    <property type="match status" value="1"/>
</dbReference>
<feature type="compositionally biased region" description="Gly residues" evidence="8">
    <location>
        <begin position="1"/>
        <end position="10"/>
    </location>
</feature>